<evidence type="ECO:0000256" key="5">
    <source>
        <dbReference type="RuleBase" id="RU361277"/>
    </source>
</evidence>
<keyword evidence="4" id="KW-0560">Oxidoreductase</keyword>
<dbReference type="PROSITE" id="PS00059">
    <property type="entry name" value="ADH_ZINC"/>
    <property type="match status" value="1"/>
</dbReference>
<dbReference type="SUPFAM" id="SSF50129">
    <property type="entry name" value="GroES-like"/>
    <property type="match status" value="1"/>
</dbReference>
<keyword evidence="2 5" id="KW-0479">Metal-binding</keyword>
<reference evidence="7 8" key="1">
    <citation type="submission" date="2019-03" db="EMBL/GenBank/DDBJ databases">
        <title>Genomics of glacier-inhabiting Cryobacterium strains.</title>
        <authorList>
            <person name="Liu Q."/>
            <person name="Xin Y.-H."/>
        </authorList>
    </citation>
    <scope>NUCLEOTIDE SEQUENCE [LARGE SCALE GENOMIC DNA]</scope>
    <source>
        <strain evidence="7 8">RHLT2-21</strain>
    </source>
</reference>
<evidence type="ECO:0000313" key="7">
    <source>
        <dbReference type="EMBL" id="TFC03851.1"/>
    </source>
</evidence>
<evidence type="ECO:0000256" key="2">
    <source>
        <dbReference type="ARBA" id="ARBA00022723"/>
    </source>
</evidence>
<proteinExistence type="inferred from homology"/>
<dbReference type="PANTHER" id="PTHR42813:SF2">
    <property type="entry name" value="DEHYDROGENASE, ZINC-CONTAINING, PUTATIVE (AFU_ORTHOLOGUE AFUA_2G02810)-RELATED"/>
    <property type="match status" value="1"/>
</dbReference>
<dbReference type="SMART" id="SM00829">
    <property type="entry name" value="PKS_ER"/>
    <property type="match status" value="1"/>
</dbReference>
<dbReference type="InterPro" id="IPR013149">
    <property type="entry name" value="ADH-like_C"/>
</dbReference>
<dbReference type="Proteomes" id="UP000297643">
    <property type="component" value="Unassembled WGS sequence"/>
</dbReference>
<feature type="domain" description="Enoyl reductase (ER)" evidence="6">
    <location>
        <begin position="8"/>
        <end position="346"/>
    </location>
</feature>
<dbReference type="Gene3D" id="3.40.50.720">
    <property type="entry name" value="NAD(P)-binding Rossmann-like Domain"/>
    <property type="match status" value="1"/>
</dbReference>
<dbReference type="InterPro" id="IPR002328">
    <property type="entry name" value="ADH_Zn_CS"/>
</dbReference>
<dbReference type="EMBL" id="SOFM01000025">
    <property type="protein sequence ID" value="TFC03851.1"/>
    <property type="molecule type" value="Genomic_DNA"/>
</dbReference>
<protein>
    <submittedName>
        <fullName evidence="7">IMP dehydrogenase</fullName>
    </submittedName>
</protein>
<dbReference type="InterPro" id="IPR036291">
    <property type="entry name" value="NAD(P)-bd_dom_sf"/>
</dbReference>
<name>A0A4R8WCC6_9MICO</name>
<organism evidence="7 8">
    <name type="scientific">Cryobacterium mannosilyticum</name>
    <dbReference type="NCBI Taxonomy" id="1259190"/>
    <lineage>
        <taxon>Bacteria</taxon>
        <taxon>Bacillati</taxon>
        <taxon>Actinomycetota</taxon>
        <taxon>Actinomycetes</taxon>
        <taxon>Micrococcales</taxon>
        <taxon>Microbacteriaceae</taxon>
        <taxon>Cryobacterium</taxon>
    </lineage>
</organism>
<comment type="caution">
    <text evidence="7">The sequence shown here is derived from an EMBL/GenBank/DDBJ whole genome shotgun (WGS) entry which is preliminary data.</text>
</comment>
<accession>A0A4R8WCC6</accession>
<evidence type="ECO:0000256" key="1">
    <source>
        <dbReference type="ARBA" id="ARBA00001947"/>
    </source>
</evidence>
<comment type="cofactor">
    <cofactor evidence="1 5">
        <name>Zn(2+)</name>
        <dbReference type="ChEBI" id="CHEBI:29105"/>
    </cofactor>
</comment>
<comment type="similarity">
    <text evidence="5">Belongs to the zinc-containing alcohol dehydrogenase family.</text>
</comment>
<dbReference type="PANTHER" id="PTHR42813">
    <property type="entry name" value="ZINC-TYPE ALCOHOL DEHYDROGENASE-LIKE"/>
    <property type="match status" value="1"/>
</dbReference>
<evidence type="ECO:0000259" key="6">
    <source>
        <dbReference type="SMART" id="SM00829"/>
    </source>
</evidence>
<dbReference type="InterPro" id="IPR011032">
    <property type="entry name" value="GroES-like_sf"/>
</dbReference>
<gene>
    <name evidence="7" type="ORF">E3O32_09095</name>
</gene>
<evidence type="ECO:0000256" key="4">
    <source>
        <dbReference type="ARBA" id="ARBA00023002"/>
    </source>
</evidence>
<dbReference type="AlphaFoldDB" id="A0A4R8WCC6"/>
<dbReference type="SUPFAM" id="SSF51735">
    <property type="entry name" value="NAD(P)-binding Rossmann-fold domains"/>
    <property type="match status" value="1"/>
</dbReference>
<dbReference type="Pfam" id="PF08240">
    <property type="entry name" value="ADH_N"/>
    <property type="match status" value="1"/>
</dbReference>
<sequence length="348" mass="36262">MRATVIYGERDVRLEEVPDPILSTGGDAIVRVVAACVCGSDLWPYRGVQPTDEPHRIGHEFVGIVEEIGADVSTIKVGDFVIAPFYDCDNTCVNCRNGVSTSCLNGGWWGSDDKLGGFADGAQGEKVRVPHADGSLVATPAQPTDAQVPGLLTLADVMGTGHHAAVSAGVTTGSTVVVVGDGAVGLCGIIAAKRLGASRIVAMSRNPERQAVAREFGATDIVEERGDAGVARIREIFDGIGADCVLECVGTKESMEQAIASARPGGMVGYVGVPTGGPIEVRPLFSRNVGLNGGVASVRGYVEELLPEVLSGAINPGRVFDLELPLSEVAEAYAAMDERRAIKVLLRP</sequence>
<dbReference type="InterPro" id="IPR013154">
    <property type="entry name" value="ADH-like_N"/>
</dbReference>
<dbReference type="Gene3D" id="3.90.180.10">
    <property type="entry name" value="Medium-chain alcohol dehydrogenases, catalytic domain"/>
    <property type="match status" value="1"/>
</dbReference>
<keyword evidence="3 5" id="KW-0862">Zinc</keyword>
<dbReference type="RefSeq" id="WP_134508767.1">
    <property type="nucleotide sequence ID" value="NZ_SOFM01000025.1"/>
</dbReference>
<evidence type="ECO:0000313" key="8">
    <source>
        <dbReference type="Proteomes" id="UP000297643"/>
    </source>
</evidence>
<evidence type="ECO:0000256" key="3">
    <source>
        <dbReference type="ARBA" id="ARBA00022833"/>
    </source>
</evidence>
<dbReference type="InterPro" id="IPR020843">
    <property type="entry name" value="ER"/>
</dbReference>
<keyword evidence="8" id="KW-1185">Reference proteome</keyword>
<dbReference type="GO" id="GO:0008270">
    <property type="term" value="F:zinc ion binding"/>
    <property type="evidence" value="ECO:0007669"/>
    <property type="project" value="InterPro"/>
</dbReference>
<dbReference type="CDD" id="cd08287">
    <property type="entry name" value="FDH_like_ADH3"/>
    <property type="match status" value="1"/>
</dbReference>
<dbReference type="GO" id="GO:0016491">
    <property type="term" value="F:oxidoreductase activity"/>
    <property type="evidence" value="ECO:0007669"/>
    <property type="project" value="UniProtKB-KW"/>
</dbReference>
<dbReference type="Pfam" id="PF00107">
    <property type="entry name" value="ADH_zinc_N"/>
    <property type="match status" value="1"/>
</dbReference>